<protein>
    <submittedName>
        <fullName evidence="2">Uncharacterized protein</fullName>
    </submittedName>
</protein>
<accession>A0A9P0DE83</accession>
<dbReference type="AlphaFoldDB" id="A0A9P0DE83"/>
<reference evidence="2" key="1">
    <citation type="submission" date="2022-01" db="EMBL/GenBank/DDBJ databases">
        <authorList>
            <person name="King R."/>
        </authorList>
    </citation>
    <scope>NUCLEOTIDE SEQUENCE</scope>
</reference>
<feature type="transmembrane region" description="Helical" evidence="1">
    <location>
        <begin position="38"/>
        <end position="59"/>
    </location>
</feature>
<organism evidence="2 3">
    <name type="scientific">Psylliodes chrysocephalus</name>
    <dbReference type="NCBI Taxonomy" id="3402493"/>
    <lineage>
        <taxon>Eukaryota</taxon>
        <taxon>Metazoa</taxon>
        <taxon>Ecdysozoa</taxon>
        <taxon>Arthropoda</taxon>
        <taxon>Hexapoda</taxon>
        <taxon>Insecta</taxon>
        <taxon>Pterygota</taxon>
        <taxon>Neoptera</taxon>
        <taxon>Endopterygota</taxon>
        <taxon>Coleoptera</taxon>
        <taxon>Polyphaga</taxon>
        <taxon>Cucujiformia</taxon>
        <taxon>Chrysomeloidea</taxon>
        <taxon>Chrysomelidae</taxon>
        <taxon>Galerucinae</taxon>
        <taxon>Alticini</taxon>
        <taxon>Psylliodes</taxon>
    </lineage>
</organism>
<dbReference type="OrthoDB" id="6749095at2759"/>
<keyword evidence="1" id="KW-0472">Membrane</keyword>
<gene>
    <name evidence="2" type="ORF">PSYICH_LOCUS15249</name>
</gene>
<keyword evidence="1" id="KW-1133">Transmembrane helix</keyword>
<evidence type="ECO:0000256" key="1">
    <source>
        <dbReference type="SAM" id="Phobius"/>
    </source>
</evidence>
<evidence type="ECO:0000313" key="3">
    <source>
        <dbReference type="Proteomes" id="UP001153636"/>
    </source>
</evidence>
<keyword evidence="1" id="KW-0812">Transmembrane</keyword>
<keyword evidence="3" id="KW-1185">Reference proteome</keyword>
<dbReference type="Proteomes" id="UP001153636">
    <property type="component" value="Chromosome 9"/>
</dbReference>
<proteinExistence type="predicted"/>
<dbReference type="EMBL" id="OV651821">
    <property type="protein sequence ID" value="CAH1115270.1"/>
    <property type="molecule type" value="Genomic_DNA"/>
</dbReference>
<sequence length="112" mass="12577">MEATVTEKVLSFIKEETSTPLPTVQDVADSDSKQLTTVIIFVISAILAITLLFVIAIFIDCRQQKLQKLQSKPKRRLLRLKLPIPIIGRPVREDQNSILDKIEYGEPSSSQA</sequence>
<evidence type="ECO:0000313" key="2">
    <source>
        <dbReference type="EMBL" id="CAH1115270.1"/>
    </source>
</evidence>
<name>A0A9P0DE83_9CUCU</name>